<feature type="transmembrane region" description="Helical" evidence="1">
    <location>
        <begin position="6"/>
        <end position="23"/>
    </location>
</feature>
<dbReference type="AlphaFoldDB" id="A0A430HRP1"/>
<reference evidence="2 3" key="1">
    <citation type="submission" date="2018-12" db="EMBL/GenBank/DDBJ databases">
        <authorList>
            <person name="Yang E."/>
        </authorList>
    </citation>
    <scope>NUCLEOTIDE SEQUENCE [LARGE SCALE GENOMIC DNA]</scope>
    <source>
        <strain evidence="2 3">SOD</strain>
    </source>
</reference>
<protein>
    <submittedName>
        <fullName evidence="2">Uncharacterized protein</fullName>
    </submittedName>
</protein>
<sequence length="95" mass="10789">METNDMALTMFLMSMFGMYMMYLKQDEQNRKLTRLENMLSTVPGAGDGYKDIHPRVRAKIHAGEISGAIILHRTIEAISFAEADAAIRSYMARQD</sequence>
<evidence type="ECO:0000256" key="1">
    <source>
        <dbReference type="SAM" id="Phobius"/>
    </source>
</evidence>
<keyword evidence="3" id="KW-1185">Reference proteome</keyword>
<comment type="caution">
    <text evidence="2">The sequence shown here is derived from an EMBL/GenBank/DDBJ whole genome shotgun (WGS) entry which is preliminary data.</text>
</comment>
<dbReference type="EMBL" id="RXLQ01000002">
    <property type="protein sequence ID" value="RSZ60187.1"/>
    <property type="molecule type" value="Genomic_DNA"/>
</dbReference>
<name>A0A430HRP1_9BURK</name>
<dbReference type="Proteomes" id="UP000278085">
    <property type="component" value="Unassembled WGS sequence"/>
</dbReference>
<organism evidence="2 3">
    <name type="scientific">Massilia atriviolacea</name>
    <dbReference type="NCBI Taxonomy" id="2495579"/>
    <lineage>
        <taxon>Bacteria</taxon>
        <taxon>Pseudomonadati</taxon>
        <taxon>Pseudomonadota</taxon>
        <taxon>Betaproteobacteria</taxon>
        <taxon>Burkholderiales</taxon>
        <taxon>Oxalobacteraceae</taxon>
        <taxon>Telluria group</taxon>
        <taxon>Massilia</taxon>
    </lineage>
</organism>
<dbReference type="OrthoDB" id="8779527at2"/>
<proteinExistence type="predicted"/>
<keyword evidence="1" id="KW-1133">Transmembrane helix</keyword>
<gene>
    <name evidence="2" type="ORF">EJB06_03375</name>
</gene>
<evidence type="ECO:0000313" key="2">
    <source>
        <dbReference type="EMBL" id="RSZ60187.1"/>
    </source>
</evidence>
<keyword evidence="1" id="KW-0472">Membrane</keyword>
<keyword evidence="1" id="KW-0812">Transmembrane</keyword>
<evidence type="ECO:0000313" key="3">
    <source>
        <dbReference type="Proteomes" id="UP000278085"/>
    </source>
</evidence>
<accession>A0A430HRP1</accession>
<dbReference type="RefSeq" id="WP_126072601.1">
    <property type="nucleotide sequence ID" value="NZ_CP051166.1"/>
</dbReference>